<feature type="region of interest" description="Disordered" evidence="1">
    <location>
        <begin position="1"/>
        <end position="69"/>
    </location>
</feature>
<feature type="compositionally biased region" description="Basic and acidic residues" evidence="1">
    <location>
        <begin position="91"/>
        <end position="104"/>
    </location>
</feature>
<evidence type="ECO:0000313" key="3">
    <source>
        <dbReference type="Proteomes" id="UP000613974"/>
    </source>
</evidence>
<dbReference type="EMBL" id="BNEC01000005">
    <property type="protein sequence ID" value="GHI71997.1"/>
    <property type="molecule type" value="Genomic_DNA"/>
</dbReference>
<accession>A0ABQ3SV45</accession>
<feature type="region of interest" description="Disordered" evidence="1">
    <location>
        <begin position="83"/>
        <end position="104"/>
    </location>
</feature>
<keyword evidence="3" id="KW-1185">Reference proteome</keyword>
<sequence length="118" mass="12152">MESPTTGVGSSETTCRRFIPPLAAWPGPAASDVEGVGSREATAGRPSGKPRPFASRALGVGRPGEEEETVALMGRADVRRAYTSPPCIEPEGGKVGEDGVESEGKVPCDVLKDRVAGS</sequence>
<name>A0ABQ3SV45_9ACTN</name>
<gene>
    <name evidence="2" type="ORF">Snoj_59150</name>
</gene>
<reference evidence="3" key="1">
    <citation type="submission" date="2023-07" db="EMBL/GenBank/DDBJ databases">
        <title>Whole genome shotgun sequence of Streptomyces nojiriensis NBRC 13794.</title>
        <authorList>
            <person name="Komaki H."/>
            <person name="Tamura T."/>
        </authorList>
    </citation>
    <scope>NUCLEOTIDE SEQUENCE [LARGE SCALE GENOMIC DNA]</scope>
    <source>
        <strain evidence="3">NBRC 13794</strain>
    </source>
</reference>
<dbReference type="Proteomes" id="UP000613974">
    <property type="component" value="Unassembled WGS sequence"/>
</dbReference>
<comment type="caution">
    <text evidence="2">The sequence shown here is derived from an EMBL/GenBank/DDBJ whole genome shotgun (WGS) entry which is preliminary data.</text>
</comment>
<organism evidence="2 3">
    <name type="scientific">Streptomyces nojiriensis</name>
    <dbReference type="NCBI Taxonomy" id="66374"/>
    <lineage>
        <taxon>Bacteria</taxon>
        <taxon>Bacillati</taxon>
        <taxon>Actinomycetota</taxon>
        <taxon>Actinomycetes</taxon>
        <taxon>Kitasatosporales</taxon>
        <taxon>Streptomycetaceae</taxon>
        <taxon>Streptomyces</taxon>
    </lineage>
</organism>
<proteinExistence type="predicted"/>
<evidence type="ECO:0000313" key="2">
    <source>
        <dbReference type="EMBL" id="GHI71997.1"/>
    </source>
</evidence>
<feature type="compositionally biased region" description="Polar residues" evidence="1">
    <location>
        <begin position="1"/>
        <end position="13"/>
    </location>
</feature>
<protein>
    <submittedName>
        <fullName evidence="2">Uncharacterized protein</fullName>
    </submittedName>
</protein>
<evidence type="ECO:0000256" key="1">
    <source>
        <dbReference type="SAM" id="MobiDB-lite"/>
    </source>
</evidence>